<feature type="transmembrane region" description="Helical" evidence="8">
    <location>
        <begin position="194"/>
        <end position="213"/>
    </location>
</feature>
<evidence type="ECO:0000256" key="2">
    <source>
        <dbReference type="ARBA" id="ARBA00009142"/>
    </source>
</evidence>
<feature type="transmembrane region" description="Helical" evidence="8">
    <location>
        <begin position="30"/>
        <end position="55"/>
    </location>
</feature>
<feature type="transmembrane region" description="Helical" evidence="8">
    <location>
        <begin position="125"/>
        <end position="152"/>
    </location>
</feature>
<dbReference type="Proteomes" id="UP000222106">
    <property type="component" value="Unassembled WGS sequence"/>
</dbReference>
<dbReference type="InterPro" id="IPR002781">
    <property type="entry name" value="TM_pro_TauE-like"/>
</dbReference>
<dbReference type="RefSeq" id="WP_098484815.1">
    <property type="nucleotide sequence ID" value="NZ_PDJI01000004.1"/>
</dbReference>
<dbReference type="EMBL" id="PDJI01000004">
    <property type="protein sequence ID" value="PFG40994.1"/>
    <property type="molecule type" value="Genomic_DNA"/>
</dbReference>
<feature type="transmembrane region" description="Helical" evidence="8">
    <location>
        <begin position="225"/>
        <end position="245"/>
    </location>
</feature>
<feature type="transmembrane region" description="Helical" evidence="8">
    <location>
        <begin position="67"/>
        <end position="86"/>
    </location>
</feature>
<feature type="transmembrane region" description="Helical" evidence="8">
    <location>
        <begin position="92"/>
        <end position="113"/>
    </location>
</feature>
<dbReference type="AlphaFoldDB" id="A0A2A9EPV4"/>
<dbReference type="InterPro" id="IPR052017">
    <property type="entry name" value="TSUP"/>
</dbReference>
<keyword evidence="7 8" id="KW-0472">Membrane</keyword>
<keyword evidence="10" id="KW-1185">Reference proteome</keyword>
<evidence type="ECO:0000256" key="7">
    <source>
        <dbReference type="ARBA" id="ARBA00023136"/>
    </source>
</evidence>
<evidence type="ECO:0000313" key="9">
    <source>
        <dbReference type="EMBL" id="PFG40994.1"/>
    </source>
</evidence>
<evidence type="ECO:0000256" key="6">
    <source>
        <dbReference type="ARBA" id="ARBA00022989"/>
    </source>
</evidence>
<evidence type="ECO:0000313" key="10">
    <source>
        <dbReference type="Proteomes" id="UP000222106"/>
    </source>
</evidence>
<dbReference type="GO" id="GO:0005886">
    <property type="term" value="C:plasma membrane"/>
    <property type="evidence" value="ECO:0007669"/>
    <property type="project" value="UniProtKB-SubCell"/>
</dbReference>
<feature type="transmembrane region" description="Helical" evidence="8">
    <location>
        <begin position="164"/>
        <end position="182"/>
    </location>
</feature>
<dbReference type="PANTHER" id="PTHR30269">
    <property type="entry name" value="TRANSMEMBRANE PROTEIN YFCA"/>
    <property type="match status" value="1"/>
</dbReference>
<evidence type="ECO:0000256" key="3">
    <source>
        <dbReference type="ARBA" id="ARBA00022448"/>
    </source>
</evidence>
<dbReference type="OrthoDB" id="3872971at2"/>
<keyword evidence="5 8" id="KW-0812">Transmembrane</keyword>
<dbReference type="Pfam" id="PF01925">
    <property type="entry name" value="TauE"/>
    <property type="match status" value="1"/>
</dbReference>
<evidence type="ECO:0000256" key="8">
    <source>
        <dbReference type="RuleBase" id="RU363041"/>
    </source>
</evidence>
<accession>A0A2A9EPV4</accession>
<protein>
    <recommendedName>
        <fullName evidence="8">Probable membrane transporter protein</fullName>
    </recommendedName>
</protein>
<dbReference type="PANTHER" id="PTHR30269:SF37">
    <property type="entry name" value="MEMBRANE TRANSPORTER PROTEIN"/>
    <property type="match status" value="1"/>
</dbReference>
<keyword evidence="3" id="KW-0813">Transport</keyword>
<comment type="similarity">
    <text evidence="2 8">Belongs to the 4-toluene sulfonate uptake permease (TSUP) (TC 2.A.102) family.</text>
</comment>
<name>A0A2A9EPV4_9MICO</name>
<keyword evidence="6 8" id="KW-1133">Transmembrane helix</keyword>
<proteinExistence type="inferred from homology"/>
<comment type="subcellular location">
    <subcellularLocation>
        <location evidence="1 8">Cell membrane</location>
        <topology evidence="1 8">Multi-pass membrane protein</topology>
    </subcellularLocation>
</comment>
<evidence type="ECO:0000256" key="4">
    <source>
        <dbReference type="ARBA" id="ARBA00022475"/>
    </source>
</evidence>
<gene>
    <name evidence="9" type="ORF">ATJ97_3539</name>
</gene>
<keyword evidence="4 8" id="KW-1003">Cell membrane</keyword>
<evidence type="ECO:0000256" key="5">
    <source>
        <dbReference type="ARBA" id="ARBA00022692"/>
    </source>
</evidence>
<organism evidence="9 10">
    <name type="scientific">Georgenia soli</name>
    <dbReference type="NCBI Taxonomy" id="638953"/>
    <lineage>
        <taxon>Bacteria</taxon>
        <taxon>Bacillati</taxon>
        <taxon>Actinomycetota</taxon>
        <taxon>Actinomycetes</taxon>
        <taxon>Micrococcales</taxon>
        <taxon>Bogoriellaceae</taxon>
        <taxon>Georgenia</taxon>
    </lineage>
</organism>
<reference evidence="9 10" key="1">
    <citation type="submission" date="2017-10" db="EMBL/GenBank/DDBJ databases">
        <title>Sequencing the genomes of 1000 actinobacteria strains.</title>
        <authorList>
            <person name="Klenk H.-P."/>
        </authorList>
    </citation>
    <scope>NUCLEOTIDE SEQUENCE [LARGE SCALE GENOMIC DNA]</scope>
    <source>
        <strain evidence="9 10">DSM 21838</strain>
    </source>
</reference>
<sequence>MTAALVLAVLVGAVMQRVTGMGFALVASPFVILALGPAAGVLVIALLGVLAALIVLGRVRQDVDWAVLGRLLPGALVGIVAGAAAAAVLEAAWAQVVAGVLIILGLIGSAVVVRARTMPRNLGLVGATGFASGAMGVVAGVSGPAMAVLAVLTRWDTVRFAATMQPYFVVTGVATVAARLLLEPAAGGQLDATTWALVAVALGAGVALGELVAKRLSAATAHRLVVVLATAGALTTIADGAARLLG</sequence>
<comment type="caution">
    <text evidence="9">The sequence shown here is derived from an EMBL/GenBank/DDBJ whole genome shotgun (WGS) entry which is preliminary data.</text>
</comment>
<evidence type="ECO:0000256" key="1">
    <source>
        <dbReference type="ARBA" id="ARBA00004651"/>
    </source>
</evidence>